<feature type="binding site" evidence="9 10">
    <location>
        <position position="129"/>
    </location>
    <ligand>
        <name>S-adenosyl-L-methionine</name>
        <dbReference type="ChEBI" id="CHEBI:59789"/>
    </ligand>
</feature>
<dbReference type="InterPro" id="IPR029063">
    <property type="entry name" value="SAM-dependent_MTases_sf"/>
</dbReference>
<dbReference type="InterPro" id="IPR011530">
    <property type="entry name" value="rRNA_adenine_dimethylase"/>
</dbReference>
<dbReference type="RefSeq" id="WP_330166189.1">
    <property type="nucleotide sequence ID" value="NZ_JAJNCU010000004.1"/>
</dbReference>
<dbReference type="HAMAP" id="MF_00607">
    <property type="entry name" value="16SrRNA_methyltr_A"/>
    <property type="match status" value="1"/>
</dbReference>
<evidence type="ECO:0000256" key="6">
    <source>
        <dbReference type="ARBA" id="ARBA00022691"/>
    </source>
</evidence>
<comment type="caution">
    <text evidence="12">The sequence shown here is derived from an EMBL/GenBank/DDBJ whole genome shotgun (WGS) entry which is preliminary data.</text>
</comment>
<evidence type="ECO:0000256" key="10">
    <source>
        <dbReference type="PROSITE-ProRule" id="PRU01026"/>
    </source>
</evidence>
<keyword evidence="3 9" id="KW-0698">rRNA processing</keyword>
<keyword evidence="4 9" id="KW-0489">Methyltransferase</keyword>
<keyword evidence="6 9" id="KW-0949">S-adenosyl-L-methionine</keyword>
<comment type="catalytic activity">
    <reaction evidence="8">
        <text>adenosine(2085) in 23S rRNA + 2 S-adenosyl-L-methionine = N(6)-dimethyladenosine(2085) in 23S rRNA + 2 S-adenosyl-L-homocysteine + 2 H(+)</text>
        <dbReference type="Rhea" id="RHEA:42784"/>
        <dbReference type="Rhea" id="RHEA-COMP:10237"/>
        <dbReference type="Rhea" id="RHEA-COMP:10238"/>
        <dbReference type="ChEBI" id="CHEBI:15378"/>
        <dbReference type="ChEBI" id="CHEBI:57856"/>
        <dbReference type="ChEBI" id="CHEBI:59789"/>
        <dbReference type="ChEBI" id="CHEBI:74411"/>
        <dbReference type="ChEBI" id="CHEBI:74493"/>
        <dbReference type="EC" id="2.1.1.184"/>
    </reaction>
</comment>
<dbReference type="PANTHER" id="PTHR11727">
    <property type="entry name" value="DIMETHYLADENOSINE TRANSFERASE"/>
    <property type="match status" value="1"/>
</dbReference>
<evidence type="ECO:0000256" key="7">
    <source>
        <dbReference type="ARBA" id="ARBA00022884"/>
    </source>
</evidence>
<evidence type="ECO:0000256" key="2">
    <source>
        <dbReference type="ARBA" id="ARBA00022490"/>
    </source>
</evidence>
<evidence type="ECO:0000256" key="9">
    <source>
        <dbReference type="HAMAP-Rule" id="MF_00607"/>
    </source>
</evidence>
<feature type="binding site" evidence="9 10">
    <location>
        <position position="58"/>
    </location>
    <ligand>
        <name>S-adenosyl-L-methionine</name>
        <dbReference type="ChEBI" id="CHEBI:59789"/>
    </ligand>
</feature>
<dbReference type="InterPro" id="IPR023165">
    <property type="entry name" value="rRNA_Ade_diMease-like_C"/>
</dbReference>
<dbReference type="Gene3D" id="3.40.50.150">
    <property type="entry name" value="Vaccinia Virus protein VP39"/>
    <property type="match status" value="1"/>
</dbReference>
<dbReference type="InterPro" id="IPR020598">
    <property type="entry name" value="rRNA_Ade_methylase_Trfase_N"/>
</dbReference>
<feature type="binding site" evidence="9 10">
    <location>
        <position position="104"/>
    </location>
    <ligand>
        <name>S-adenosyl-L-methionine</name>
        <dbReference type="ChEBI" id="CHEBI:59789"/>
    </ligand>
</feature>
<dbReference type="Gene3D" id="1.10.8.100">
    <property type="entry name" value="Ribosomal RNA adenine dimethylase-like, domain 2"/>
    <property type="match status" value="1"/>
</dbReference>
<comment type="catalytic activity">
    <reaction evidence="9">
        <text>adenosine(1518)/adenosine(1519) in 16S rRNA + 4 S-adenosyl-L-methionine = N(6)-dimethyladenosine(1518)/N(6)-dimethyladenosine(1519) in 16S rRNA + 4 S-adenosyl-L-homocysteine + 4 H(+)</text>
        <dbReference type="Rhea" id="RHEA:19609"/>
        <dbReference type="Rhea" id="RHEA-COMP:10232"/>
        <dbReference type="Rhea" id="RHEA-COMP:10233"/>
        <dbReference type="ChEBI" id="CHEBI:15378"/>
        <dbReference type="ChEBI" id="CHEBI:57856"/>
        <dbReference type="ChEBI" id="CHEBI:59789"/>
        <dbReference type="ChEBI" id="CHEBI:74411"/>
        <dbReference type="ChEBI" id="CHEBI:74493"/>
        <dbReference type="EC" id="2.1.1.182"/>
    </reaction>
</comment>
<name>A0ABV2E9W1_9STAP</name>
<dbReference type="PROSITE" id="PS51689">
    <property type="entry name" value="SAM_RNA_A_N6_MT"/>
    <property type="match status" value="1"/>
</dbReference>
<keyword evidence="5 9" id="KW-0808">Transferase</keyword>
<feature type="domain" description="Ribosomal RNA adenine methylase transferase N-terminal" evidence="11">
    <location>
        <begin position="38"/>
        <end position="214"/>
    </location>
</feature>
<evidence type="ECO:0000256" key="5">
    <source>
        <dbReference type="ARBA" id="ARBA00022679"/>
    </source>
</evidence>
<dbReference type="PANTHER" id="PTHR11727:SF7">
    <property type="entry name" value="DIMETHYLADENOSINE TRANSFERASE-RELATED"/>
    <property type="match status" value="1"/>
</dbReference>
<dbReference type="SUPFAM" id="SSF53335">
    <property type="entry name" value="S-adenosyl-L-methionine-dependent methyltransferases"/>
    <property type="match status" value="1"/>
</dbReference>
<keyword evidence="2 9" id="KW-0963">Cytoplasm</keyword>
<gene>
    <name evidence="9" type="primary">rsmA</name>
    <name evidence="9" type="synonym">ksgA</name>
    <name evidence="12" type="ORF">ABHD89_001609</name>
</gene>
<feature type="binding site" evidence="9 10">
    <location>
        <position position="79"/>
    </location>
    <ligand>
        <name>S-adenosyl-L-methionine</name>
        <dbReference type="ChEBI" id="CHEBI:59789"/>
    </ligand>
</feature>
<feature type="binding site" evidence="9 10">
    <location>
        <position position="33"/>
    </location>
    <ligand>
        <name>S-adenosyl-L-methionine</name>
        <dbReference type="ChEBI" id="CHEBI:59789"/>
    </ligand>
</feature>
<dbReference type="InterPro" id="IPR001737">
    <property type="entry name" value="KsgA/Erm"/>
</dbReference>
<keyword evidence="7 9" id="KW-0694">RNA-binding</keyword>
<comment type="subcellular location">
    <subcellularLocation>
        <location evidence="9">Cytoplasm</location>
    </subcellularLocation>
</comment>
<dbReference type="CDD" id="cd02440">
    <property type="entry name" value="AdoMet_MTases"/>
    <property type="match status" value="1"/>
</dbReference>
<dbReference type="NCBIfam" id="TIGR00755">
    <property type="entry name" value="ksgA"/>
    <property type="match status" value="1"/>
</dbReference>
<dbReference type="Proteomes" id="UP001549019">
    <property type="component" value="Unassembled WGS sequence"/>
</dbReference>
<comment type="function">
    <text evidence="9">Specifically dimethylates two adjacent adenosines (A1518 and A1519) in the loop of a conserved hairpin near the 3'-end of 16S rRNA in the 30S particle. May play a critical role in biogenesis of 30S subunits.</text>
</comment>
<dbReference type="EMBL" id="JBDZDV010000003">
    <property type="protein sequence ID" value="MET3111203.1"/>
    <property type="molecule type" value="Genomic_DNA"/>
</dbReference>
<proteinExistence type="inferred from homology"/>
<dbReference type="Pfam" id="PF00398">
    <property type="entry name" value="RrnaAD"/>
    <property type="match status" value="1"/>
</dbReference>
<evidence type="ECO:0000313" key="12">
    <source>
        <dbReference type="EMBL" id="MET3111203.1"/>
    </source>
</evidence>
<reference evidence="12 13" key="1">
    <citation type="submission" date="2024-05" db="EMBL/GenBank/DDBJ databases">
        <title>Genomic Encyclopedia of Type Strains, Phase IV (KMG-IV): sequencing the most valuable type-strain genomes for metagenomic binning, comparative biology and taxonomic classification.</title>
        <authorList>
            <person name="Goeker M."/>
        </authorList>
    </citation>
    <scope>NUCLEOTIDE SEQUENCE [LARGE SCALE GENOMIC DNA]</scope>
    <source>
        <strain evidence="12 13">DSM 25286</strain>
    </source>
</reference>
<evidence type="ECO:0000256" key="1">
    <source>
        <dbReference type="ARBA" id="ARBA00003100"/>
    </source>
</evidence>
<accession>A0ABV2E9W1</accession>
<comment type="similarity">
    <text evidence="9">Belongs to the class I-like SAM-binding methyltransferase superfamily. rRNA adenine N(6)-methyltransferase family. RsmA subfamily.</text>
</comment>
<evidence type="ECO:0000313" key="13">
    <source>
        <dbReference type="Proteomes" id="UP001549019"/>
    </source>
</evidence>
<protein>
    <recommendedName>
        <fullName evidence="9">Ribosomal RNA small subunit methyltransferase A</fullName>
        <ecNumber evidence="9">2.1.1.182</ecNumber>
    </recommendedName>
    <alternativeName>
        <fullName evidence="9">16S rRNA (adenine(1518)-N(6)/adenine(1519)-N(6))-dimethyltransferase</fullName>
    </alternativeName>
    <alternativeName>
        <fullName evidence="9">16S rRNA dimethyladenosine transferase</fullName>
    </alternativeName>
    <alternativeName>
        <fullName evidence="9">16S rRNA dimethylase</fullName>
    </alternativeName>
    <alternativeName>
        <fullName evidence="9">S-adenosylmethionine-6-N', N'-adenosyl(rRNA) dimethyltransferase</fullName>
    </alternativeName>
</protein>
<dbReference type="InterPro" id="IPR020596">
    <property type="entry name" value="rRNA_Ade_Mease_Trfase_CS"/>
</dbReference>
<dbReference type="SMART" id="SM00650">
    <property type="entry name" value="rADc"/>
    <property type="match status" value="1"/>
</dbReference>
<evidence type="ECO:0000256" key="4">
    <source>
        <dbReference type="ARBA" id="ARBA00022603"/>
    </source>
</evidence>
<evidence type="ECO:0000259" key="11">
    <source>
        <dbReference type="SMART" id="SM00650"/>
    </source>
</evidence>
<evidence type="ECO:0000256" key="8">
    <source>
        <dbReference type="ARBA" id="ARBA00049167"/>
    </source>
</evidence>
<dbReference type="PROSITE" id="PS01131">
    <property type="entry name" value="RRNA_A_DIMETH"/>
    <property type="match status" value="1"/>
</dbReference>
<feature type="binding site" evidence="9 10">
    <location>
        <position position="31"/>
    </location>
    <ligand>
        <name>S-adenosyl-L-methionine</name>
        <dbReference type="ChEBI" id="CHEBI:59789"/>
    </ligand>
</feature>
<evidence type="ECO:0000256" key="3">
    <source>
        <dbReference type="ARBA" id="ARBA00022552"/>
    </source>
</evidence>
<keyword evidence="13" id="KW-1185">Reference proteome</keyword>
<organism evidence="12 13">
    <name type="scientific">Salinicoccus halitifaciens</name>
    <dbReference type="NCBI Taxonomy" id="1073415"/>
    <lineage>
        <taxon>Bacteria</taxon>
        <taxon>Bacillati</taxon>
        <taxon>Bacillota</taxon>
        <taxon>Bacilli</taxon>
        <taxon>Bacillales</taxon>
        <taxon>Staphylococcaceae</taxon>
        <taxon>Salinicoccus</taxon>
    </lineage>
</organism>
<dbReference type="EC" id="2.1.1.182" evidence="9"/>
<dbReference type="GO" id="GO:0052908">
    <property type="term" value="F:16S rRNA (adenine(1518)-N(6)/adenine(1519)-N(6))-dimethyltransferase activity"/>
    <property type="evidence" value="ECO:0007669"/>
    <property type="project" value="UniProtKB-EC"/>
</dbReference>
<comment type="function">
    <text evidence="1">This protein produces a dimethylation of the adenine residue at position 2085 in 23S rRNA, resulting in reduced affinity between ribosomes and macrolide-lincosamide-streptogramin B antibiotics.</text>
</comment>
<sequence>MNDMKDIATASRTKEILNKYGFTFKKSLGQNFLIDANVIHKVLDKAAVDRETAVIEVGPGIGSLTEQIAKRAGRVIAYEIDQRLIPVLNDTLAPYSNVKVINEDILKADIGAMIEEELSDFKEIVVIANLPYYITTPILMNFLMQKLPIDRYYVMMQKEVGERISAEPNTKAYGSLTIAIDYYTEAKIVQNVPKAVFMPAPNVDSIIVEMKARQSPKVAVDDEDTFFRLTKGAFIQRRKTILNNYLSLFEDGKKFKSEIGDLLNAAGIDPVRRGESLSIEDFGAIYHKLKEFPNLKFEKVQ</sequence>